<sequence length="113" mass="12941">MATNFESIKLNFKSSAYSTAVTQLESKMKELESARSEYDQRRSEIPQFWDGDARDEAYEVIGQNIENVKTAYKAVEENMKAFKEADESANNIASETKQKLEDARKKVQSLFQS</sequence>
<gene>
    <name evidence="1" type="ORF">CGS49_07340</name>
</gene>
<protein>
    <submittedName>
        <fullName evidence="1">Uncharacterized protein</fullName>
    </submittedName>
</protein>
<name>A0ACC9CZF4_9FIRM</name>
<proteinExistence type="predicted"/>
<reference evidence="1 2" key="1">
    <citation type="journal article" date="2017" name="Front. Microbiol.">
        <title>New Insights into the Diversity of the Genus Faecalibacterium.</title>
        <authorList>
            <person name="Benevides L."/>
            <person name="Burman S."/>
            <person name="Martin R."/>
            <person name="Robert V."/>
            <person name="Thomas M."/>
            <person name="Miquel S."/>
            <person name="Chain F."/>
            <person name="Sokol H."/>
            <person name="Bermudez-Humaran L.G."/>
            <person name="Morrison M."/>
            <person name="Langella P."/>
            <person name="Azevedo V.A."/>
            <person name="Chatel J.M."/>
            <person name="Soares S."/>
        </authorList>
    </citation>
    <scope>NUCLEOTIDE SEQUENCE [LARGE SCALE GENOMIC DNA]</scope>
    <source>
        <strain evidence="2">CNCM I-4541</strain>
    </source>
</reference>
<dbReference type="EMBL" id="NMTR01000017">
    <property type="protein sequence ID" value="PDX61221.1"/>
    <property type="molecule type" value="Genomic_DNA"/>
</dbReference>
<evidence type="ECO:0000313" key="2">
    <source>
        <dbReference type="Proteomes" id="UP000220959"/>
    </source>
</evidence>
<accession>A0ACC9CZF4</accession>
<comment type="caution">
    <text evidence="1">The sequence shown here is derived from an EMBL/GenBank/DDBJ whole genome shotgun (WGS) entry which is preliminary data.</text>
</comment>
<organism evidence="1 2">
    <name type="scientific">Faecalibacterium langellae</name>
    <dbReference type="NCBI Taxonomy" id="3435293"/>
    <lineage>
        <taxon>Bacteria</taxon>
        <taxon>Bacillati</taxon>
        <taxon>Bacillota</taxon>
        <taxon>Clostridia</taxon>
        <taxon>Eubacteriales</taxon>
        <taxon>Oscillospiraceae</taxon>
        <taxon>Faecalibacterium</taxon>
    </lineage>
</organism>
<dbReference type="Proteomes" id="UP000220959">
    <property type="component" value="Unassembled WGS sequence"/>
</dbReference>
<evidence type="ECO:0000313" key="1">
    <source>
        <dbReference type="EMBL" id="PDX61221.1"/>
    </source>
</evidence>
<keyword evidence="2" id="KW-1185">Reference proteome</keyword>